<dbReference type="Proteomes" id="UP000835052">
    <property type="component" value="Unassembled WGS sequence"/>
</dbReference>
<feature type="compositionally biased region" description="Basic and acidic residues" evidence="1">
    <location>
        <begin position="463"/>
        <end position="475"/>
    </location>
</feature>
<evidence type="ECO:0000256" key="2">
    <source>
        <dbReference type="SAM" id="SignalP"/>
    </source>
</evidence>
<feature type="compositionally biased region" description="Basic and acidic residues" evidence="1">
    <location>
        <begin position="443"/>
        <end position="454"/>
    </location>
</feature>
<feature type="compositionally biased region" description="Low complexity" evidence="1">
    <location>
        <begin position="335"/>
        <end position="355"/>
    </location>
</feature>
<keyword evidence="4" id="KW-1185">Reference proteome</keyword>
<feature type="region of interest" description="Disordered" evidence="1">
    <location>
        <begin position="275"/>
        <end position="475"/>
    </location>
</feature>
<evidence type="ECO:0000313" key="4">
    <source>
        <dbReference type="Proteomes" id="UP000835052"/>
    </source>
</evidence>
<feature type="compositionally biased region" description="Basic and acidic residues" evidence="1">
    <location>
        <begin position="59"/>
        <end position="103"/>
    </location>
</feature>
<feature type="compositionally biased region" description="Basic and acidic residues" evidence="1">
    <location>
        <begin position="195"/>
        <end position="208"/>
    </location>
</feature>
<feature type="compositionally biased region" description="Basic residues" evidence="1">
    <location>
        <begin position="124"/>
        <end position="140"/>
    </location>
</feature>
<dbReference type="AlphaFoldDB" id="A0A8S1HXI7"/>
<reference evidence="3" key="1">
    <citation type="submission" date="2020-10" db="EMBL/GenBank/DDBJ databases">
        <authorList>
            <person name="Kikuchi T."/>
        </authorList>
    </citation>
    <scope>NUCLEOTIDE SEQUENCE</scope>
    <source>
        <strain evidence="3">NKZ352</strain>
    </source>
</reference>
<feature type="compositionally biased region" description="Low complexity" evidence="1">
    <location>
        <begin position="170"/>
        <end position="182"/>
    </location>
</feature>
<evidence type="ECO:0000313" key="3">
    <source>
        <dbReference type="EMBL" id="CAD6200102.1"/>
    </source>
</evidence>
<organism evidence="3 4">
    <name type="scientific">Caenorhabditis auriculariae</name>
    <dbReference type="NCBI Taxonomy" id="2777116"/>
    <lineage>
        <taxon>Eukaryota</taxon>
        <taxon>Metazoa</taxon>
        <taxon>Ecdysozoa</taxon>
        <taxon>Nematoda</taxon>
        <taxon>Chromadorea</taxon>
        <taxon>Rhabditida</taxon>
        <taxon>Rhabditina</taxon>
        <taxon>Rhabditomorpha</taxon>
        <taxon>Rhabditoidea</taxon>
        <taxon>Rhabditidae</taxon>
        <taxon>Peloderinae</taxon>
        <taxon>Caenorhabditis</taxon>
    </lineage>
</organism>
<proteinExistence type="predicted"/>
<feature type="compositionally biased region" description="Basic and acidic residues" evidence="1">
    <location>
        <begin position="369"/>
        <end position="378"/>
    </location>
</feature>
<comment type="caution">
    <text evidence="3">The sequence shown here is derived from an EMBL/GenBank/DDBJ whole genome shotgun (WGS) entry which is preliminary data.</text>
</comment>
<gene>
    <name evidence="3" type="ORF">CAUJ_LOCUS16001</name>
</gene>
<name>A0A8S1HXI7_9PELO</name>
<sequence length="475" mass="53987">MHCLYAFGSAAALAVAVTANCAVGDRQNVQRERKLSRASHTAVEKRHSEPRVVRPPTKPKHDSPERSKKAKIFKDSSSKKDRKETRKPRREESDRSKSDSDRRERRRGSSRAVASAFKEDRNSKKSSKSRKSTKSAKSYHRSPEKSYKEARTQGSREYDDDYRSRKSGKSAKSGKNTPGSTKSGKKSKISPAAQKKLEKQESKKEARDQLQSAALKIKQDEVLSKEKSKKGEIELKDKAHVMEIERKENEKLMKLERKRMEAKLKEERLVKEMELKQEEKMMKRRRRERRRKAAKPPKLPRPRKVMIKTESTAKTSRESLDSEAKFNALTTQTANTHSPATFTPTTTGAPSNTHTQSPATFTPITTKDPSNKKSDFFSKKLILNGSTKTDPRRDRESSLKSSVMTKKSDLKTAAEDDTQKRSTKTNPKRDRDSSLMTPSVKTSRSDYKPPEKSTKTSIAGTKSSKEDAQKKIERK</sequence>
<feature type="compositionally biased region" description="Basic and acidic residues" evidence="1">
    <location>
        <begin position="42"/>
        <end position="52"/>
    </location>
</feature>
<feature type="compositionally biased region" description="Basic and acidic residues" evidence="1">
    <location>
        <begin position="406"/>
        <end position="420"/>
    </location>
</feature>
<feature type="compositionally biased region" description="Basic residues" evidence="1">
    <location>
        <begin position="282"/>
        <end position="306"/>
    </location>
</feature>
<feature type="compositionally biased region" description="Basic and acidic residues" evidence="1">
    <location>
        <begin position="389"/>
        <end position="398"/>
    </location>
</feature>
<evidence type="ECO:0000256" key="1">
    <source>
        <dbReference type="SAM" id="MobiDB-lite"/>
    </source>
</evidence>
<feature type="compositionally biased region" description="Basic and acidic residues" evidence="1">
    <location>
        <begin position="141"/>
        <end position="164"/>
    </location>
</feature>
<protein>
    <submittedName>
        <fullName evidence="3">Uncharacterized protein</fullName>
    </submittedName>
</protein>
<feature type="compositionally biased region" description="Basic and acidic residues" evidence="1">
    <location>
        <begin position="315"/>
        <end position="324"/>
    </location>
</feature>
<feature type="region of interest" description="Disordered" evidence="1">
    <location>
        <begin position="26"/>
        <end position="234"/>
    </location>
</feature>
<feature type="signal peptide" evidence="2">
    <location>
        <begin position="1"/>
        <end position="18"/>
    </location>
</feature>
<feature type="compositionally biased region" description="Basic and acidic residues" evidence="1">
    <location>
        <begin position="217"/>
        <end position="234"/>
    </location>
</feature>
<keyword evidence="2" id="KW-0732">Signal</keyword>
<feature type="chain" id="PRO_5035926716" evidence="2">
    <location>
        <begin position="19"/>
        <end position="475"/>
    </location>
</feature>
<accession>A0A8S1HXI7</accession>
<feature type="compositionally biased region" description="Polar residues" evidence="1">
    <location>
        <begin position="356"/>
        <end position="368"/>
    </location>
</feature>
<dbReference type="EMBL" id="CAJGYM010000237">
    <property type="protein sequence ID" value="CAD6200102.1"/>
    <property type="molecule type" value="Genomic_DNA"/>
</dbReference>